<accession>A0A7V7PSN6</accession>
<dbReference type="AlphaFoldDB" id="A0A7V7PSN6"/>
<evidence type="ECO:0000313" key="2">
    <source>
        <dbReference type="Proteomes" id="UP000432089"/>
    </source>
</evidence>
<keyword evidence="2" id="KW-1185">Reference proteome</keyword>
<name>A0A7V7PSN6_9HYPH</name>
<gene>
    <name evidence="1" type="ORF">F6X38_00230</name>
</gene>
<organism evidence="1 2">
    <name type="scientific">Plantimonas leprariae</name>
    <dbReference type="NCBI Taxonomy" id="2615207"/>
    <lineage>
        <taxon>Bacteria</taxon>
        <taxon>Pseudomonadati</taxon>
        <taxon>Pseudomonadota</taxon>
        <taxon>Alphaproteobacteria</taxon>
        <taxon>Hyphomicrobiales</taxon>
        <taxon>Aurantimonadaceae</taxon>
        <taxon>Plantimonas</taxon>
    </lineage>
</organism>
<sequence length="68" mass="7574">MWQRKVSEDLIPDDPTQALTVADDRKSGDFVAFDARRAHQIVDGLAVGTLQRFHRRNAAGQVVGKDAR</sequence>
<comment type="caution">
    <text evidence="1">The sequence shown here is derived from an EMBL/GenBank/DDBJ whole genome shotgun (WGS) entry which is preliminary data.</text>
</comment>
<evidence type="ECO:0000313" key="1">
    <source>
        <dbReference type="EMBL" id="KAB0682556.1"/>
    </source>
</evidence>
<dbReference type="EMBL" id="VZDO01000001">
    <property type="protein sequence ID" value="KAB0682556.1"/>
    <property type="molecule type" value="Genomic_DNA"/>
</dbReference>
<protein>
    <submittedName>
        <fullName evidence="1">Uncharacterized protein</fullName>
    </submittedName>
</protein>
<proteinExistence type="predicted"/>
<reference evidence="1 2" key="1">
    <citation type="submission" date="2019-09" db="EMBL/GenBank/DDBJ databases">
        <title>YIM 132180 draft genome.</title>
        <authorList>
            <person name="Zhang K."/>
        </authorList>
    </citation>
    <scope>NUCLEOTIDE SEQUENCE [LARGE SCALE GENOMIC DNA]</scope>
    <source>
        <strain evidence="1 2">YIM 132180</strain>
    </source>
</reference>
<dbReference type="Proteomes" id="UP000432089">
    <property type="component" value="Unassembled WGS sequence"/>
</dbReference>